<dbReference type="KEGG" id="tje:TJEJU_0428"/>
<dbReference type="Proteomes" id="UP000215214">
    <property type="component" value="Chromosome TJEJU"/>
</dbReference>
<evidence type="ECO:0000313" key="2">
    <source>
        <dbReference type="Proteomes" id="UP000215214"/>
    </source>
</evidence>
<accession>A0A238U5E2</accession>
<keyword evidence="2" id="KW-1185">Reference proteome</keyword>
<name>A0A238U5E2_9FLAO</name>
<proteinExistence type="predicted"/>
<dbReference type="EMBL" id="LT899436">
    <property type="protein sequence ID" value="SNR14226.1"/>
    <property type="molecule type" value="Genomic_DNA"/>
</dbReference>
<reference evidence="1 2" key="1">
    <citation type="submission" date="2017-07" db="EMBL/GenBank/DDBJ databases">
        <authorList>
            <person name="Sun Z.S."/>
            <person name="Albrecht U."/>
            <person name="Echele G."/>
            <person name="Lee C.C."/>
        </authorList>
    </citation>
    <scope>NUCLEOTIDE SEQUENCE [LARGE SCALE GENOMIC DNA]</scope>
    <source>
        <strain evidence="2">type strain: KCTC 22618</strain>
    </source>
</reference>
<dbReference type="Gene3D" id="2.80.10.50">
    <property type="match status" value="1"/>
</dbReference>
<sequence>MSSMFFILNILGQSIEIDTDYGVNGLTEILSTSNTSVQPYSKQLNDGSLLVSTSRYLEAEDKHEEVIVKYKPDGSIDTSFANNGVYVLDIDLENTSVLYDDNGIELFLDESENIYLYLSPFKNAIVKLNSEGVLETSFGTNGYLITVDDQYENSKNGRVIAYDEGIIVGLVKKDDPQIRILKKYTSNGSIDNTFGNNGILSVPYEGRMFKLNDGDFILSQKYESGTLGFIKISPKGNIDNSFGNNGQVLFDKEGYLNYHEASNNALYVSLTSFEEVNGETKIKTNIYKFDANSGEKDMDFGTNSTVVIEDVFVQESFTELNDKLYIHGLNFKSFDTHIASLNFDGTINSSFEDNGTYIENLNTTKEFSISIFPSENALIIVGKTIQNGTNPTKHFSKKYKLSNATASIDEIEKQKIVFENPIKDKIEVKSTISQINRLDIISLNGRLIKSSKSNIIETKNLPSNIYILNSYLENGNIIRKKIIKK</sequence>
<evidence type="ECO:0000313" key="1">
    <source>
        <dbReference type="EMBL" id="SNR14226.1"/>
    </source>
</evidence>
<protein>
    <recommendedName>
        <fullName evidence="3">Secretion system C-terminal sorting domain-containing protein</fullName>
    </recommendedName>
</protein>
<dbReference type="Pfam" id="PF17164">
    <property type="entry name" value="DUF5122"/>
    <property type="match status" value="1"/>
</dbReference>
<gene>
    <name evidence="1" type="ORF">TJEJU_0428</name>
</gene>
<dbReference type="InterPro" id="IPR013431">
    <property type="entry name" value="Delta_60_rpt"/>
</dbReference>
<evidence type="ECO:0008006" key="3">
    <source>
        <dbReference type="Google" id="ProtNLM"/>
    </source>
</evidence>
<organism evidence="1 2">
    <name type="scientific">Tenacibaculum jejuense</name>
    <dbReference type="NCBI Taxonomy" id="584609"/>
    <lineage>
        <taxon>Bacteria</taxon>
        <taxon>Pseudomonadati</taxon>
        <taxon>Bacteroidota</taxon>
        <taxon>Flavobacteriia</taxon>
        <taxon>Flavobacteriales</taxon>
        <taxon>Flavobacteriaceae</taxon>
        <taxon>Tenacibaculum</taxon>
    </lineage>
</organism>
<dbReference type="AlphaFoldDB" id="A0A238U5E2"/>
<dbReference type="NCBIfam" id="TIGR02608">
    <property type="entry name" value="delta_60_rpt"/>
    <property type="match status" value="3"/>
</dbReference>